<name>A0A1W0E8X6_9MICR</name>
<proteinExistence type="predicted"/>
<dbReference type="EMBL" id="MNPJ01000006">
    <property type="protein sequence ID" value="OQS55619.1"/>
    <property type="molecule type" value="Genomic_DNA"/>
</dbReference>
<dbReference type="VEuPathDB" id="MicrosporidiaDB:EHP00_2131"/>
<sequence>MKKNISIFSFLKFLLSLSISLSMLNDFSTSEPELGNNKTLFEFQLSFFYYKSNYLKNVS</sequence>
<dbReference type="AlphaFoldDB" id="A0A1W0E8X6"/>
<reference evidence="2 3" key="1">
    <citation type="journal article" date="2017" name="Environ. Microbiol.">
        <title>Decay of the glycolytic pathway and adaptation to intranuclear parasitism within Enterocytozoonidae microsporidia.</title>
        <authorList>
            <person name="Wiredu Boakye D."/>
            <person name="Jaroenlak P."/>
            <person name="Prachumwat A."/>
            <person name="Williams T.A."/>
            <person name="Bateman K.S."/>
            <person name="Itsathitphaisarn O."/>
            <person name="Sritunyalucksana K."/>
            <person name="Paszkiewicz K.H."/>
            <person name="Moore K.A."/>
            <person name="Stentiford G.D."/>
            <person name="Williams B.A."/>
        </authorList>
    </citation>
    <scope>NUCLEOTIDE SEQUENCE [LARGE SCALE GENOMIC DNA]</scope>
    <source>
        <strain evidence="2 3">TH1</strain>
    </source>
</reference>
<feature type="signal peptide" evidence="1">
    <location>
        <begin position="1"/>
        <end position="20"/>
    </location>
</feature>
<evidence type="ECO:0000313" key="3">
    <source>
        <dbReference type="Proteomes" id="UP000192758"/>
    </source>
</evidence>
<dbReference type="Proteomes" id="UP000192758">
    <property type="component" value="Unassembled WGS sequence"/>
</dbReference>
<feature type="chain" id="PRO_5013297588" evidence="1">
    <location>
        <begin position="21"/>
        <end position="59"/>
    </location>
</feature>
<protein>
    <submittedName>
        <fullName evidence="2">Uncharacterized protein</fullName>
    </submittedName>
</protein>
<gene>
    <name evidence="2" type="ORF">EHP00_2131</name>
</gene>
<keyword evidence="1" id="KW-0732">Signal</keyword>
<accession>A0A1W0E8X6</accession>
<comment type="caution">
    <text evidence="2">The sequence shown here is derived from an EMBL/GenBank/DDBJ whole genome shotgun (WGS) entry which is preliminary data.</text>
</comment>
<evidence type="ECO:0000256" key="1">
    <source>
        <dbReference type="SAM" id="SignalP"/>
    </source>
</evidence>
<evidence type="ECO:0000313" key="2">
    <source>
        <dbReference type="EMBL" id="OQS55619.1"/>
    </source>
</evidence>
<organism evidence="2 3">
    <name type="scientific">Ecytonucleospora hepatopenaei</name>
    <dbReference type="NCBI Taxonomy" id="646526"/>
    <lineage>
        <taxon>Eukaryota</taxon>
        <taxon>Fungi</taxon>
        <taxon>Fungi incertae sedis</taxon>
        <taxon>Microsporidia</taxon>
        <taxon>Enterocytozoonidae</taxon>
        <taxon>Ecytonucleospora</taxon>
    </lineage>
</organism>
<keyword evidence="3" id="KW-1185">Reference proteome</keyword>